<organism evidence="11">
    <name type="scientific">Lygus hesperus</name>
    <name type="common">Western plant bug</name>
    <dbReference type="NCBI Taxonomy" id="30085"/>
    <lineage>
        <taxon>Eukaryota</taxon>
        <taxon>Metazoa</taxon>
        <taxon>Ecdysozoa</taxon>
        <taxon>Arthropoda</taxon>
        <taxon>Hexapoda</taxon>
        <taxon>Insecta</taxon>
        <taxon>Pterygota</taxon>
        <taxon>Neoptera</taxon>
        <taxon>Paraneoptera</taxon>
        <taxon>Hemiptera</taxon>
        <taxon>Heteroptera</taxon>
        <taxon>Panheteroptera</taxon>
        <taxon>Cimicomorpha</taxon>
        <taxon>Miridae</taxon>
        <taxon>Mirini</taxon>
        <taxon>Lygus</taxon>
    </lineage>
</organism>
<name>A0A0A9YTQ9_LYGHE</name>
<comment type="subcellular location">
    <subcellularLocation>
        <location evidence="1">Cell membrane</location>
        <topology evidence="1">Multi-pass membrane protein</topology>
    </subcellularLocation>
</comment>
<dbReference type="PANTHER" id="PTHR21137:SF35">
    <property type="entry name" value="ODORANT RECEPTOR 19A-RELATED"/>
    <property type="match status" value="1"/>
</dbReference>
<keyword evidence="7 10" id="KW-0472">Membrane</keyword>
<feature type="transmembrane region" description="Helical" evidence="10">
    <location>
        <begin position="12"/>
        <end position="32"/>
    </location>
</feature>
<evidence type="ECO:0000256" key="9">
    <source>
        <dbReference type="ARBA" id="ARBA00023224"/>
    </source>
</evidence>
<evidence type="ECO:0000256" key="7">
    <source>
        <dbReference type="ARBA" id="ARBA00023136"/>
    </source>
</evidence>
<dbReference type="GO" id="GO:0005886">
    <property type="term" value="C:plasma membrane"/>
    <property type="evidence" value="ECO:0007669"/>
    <property type="project" value="UniProtKB-SubCell"/>
</dbReference>
<evidence type="ECO:0000256" key="3">
    <source>
        <dbReference type="ARBA" id="ARBA00022606"/>
    </source>
</evidence>
<dbReference type="GO" id="GO:0005549">
    <property type="term" value="F:odorant binding"/>
    <property type="evidence" value="ECO:0007669"/>
    <property type="project" value="InterPro"/>
</dbReference>
<evidence type="ECO:0000256" key="4">
    <source>
        <dbReference type="ARBA" id="ARBA00022692"/>
    </source>
</evidence>
<reference evidence="11" key="2">
    <citation type="submission" date="2014-07" db="EMBL/GenBank/DDBJ databases">
        <authorList>
            <person name="Hull J."/>
        </authorList>
    </citation>
    <scope>NUCLEOTIDE SEQUENCE</scope>
</reference>
<feature type="non-terminal residue" evidence="11">
    <location>
        <position position="1"/>
    </location>
</feature>
<protein>
    <submittedName>
        <fullName evidence="11">Odorant receptor 33a</fullName>
    </submittedName>
</protein>
<keyword evidence="3" id="KW-0716">Sensory transduction</keyword>
<evidence type="ECO:0000256" key="1">
    <source>
        <dbReference type="ARBA" id="ARBA00004651"/>
    </source>
</evidence>
<dbReference type="GO" id="GO:0004984">
    <property type="term" value="F:olfactory receptor activity"/>
    <property type="evidence" value="ECO:0007669"/>
    <property type="project" value="InterPro"/>
</dbReference>
<evidence type="ECO:0000256" key="10">
    <source>
        <dbReference type="SAM" id="Phobius"/>
    </source>
</evidence>
<evidence type="ECO:0000313" key="11">
    <source>
        <dbReference type="EMBL" id="JAG32960.1"/>
    </source>
</evidence>
<dbReference type="AlphaFoldDB" id="A0A0A9YTQ9"/>
<dbReference type="InterPro" id="IPR004117">
    <property type="entry name" value="7tm6_olfct_rcpt"/>
</dbReference>
<keyword evidence="5" id="KW-0552">Olfaction</keyword>
<dbReference type="GO" id="GO:0007165">
    <property type="term" value="P:signal transduction"/>
    <property type="evidence" value="ECO:0007669"/>
    <property type="project" value="UniProtKB-KW"/>
</dbReference>
<proteinExistence type="predicted"/>
<sequence length="108" mass="12244">LMALKEGNNLTVGLFSVMVVCETLVMFALSLCGESITTESQKLRDELYFSKWYYLDVRNRRTLLNIHTAMTEPIVISAMGLINLNMDTFSSIINSAYSFFNLMGTQIE</sequence>
<evidence type="ECO:0000256" key="6">
    <source>
        <dbReference type="ARBA" id="ARBA00022989"/>
    </source>
</evidence>
<accession>A0A0A9YTQ9</accession>
<evidence type="ECO:0000256" key="5">
    <source>
        <dbReference type="ARBA" id="ARBA00022725"/>
    </source>
</evidence>
<keyword evidence="4 10" id="KW-0812">Transmembrane</keyword>
<dbReference type="PANTHER" id="PTHR21137">
    <property type="entry name" value="ODORANT RECEPTOR"/>
    <property type="match status" value="1"/>
</dbReference>
<keyword evidence="2" id="KW-1003">Cell membrane</keyword>
<dbReference type="EMBL" id="GBHO01010644">
    <property type="protein sequence ID" value="JAG32960.1"/>
    <property type="molecule type" value="Transcribed_RNA"/>
</dbReference>
<evidence type="ECO:0000256" key="2">
    <source>
        <dbReference type="ARBA" id="ARBA00022475"/>
    </source>
</evidence>
<keyword evidence="6 10" id="KW-1133">Transmembrane helix</keyword>
<gene>
    <name evidence="11" type="primary">Or33a</name>
    <name evidence="11" type="ORF">CM83_104619</name>
</gene>
<evidence type="ECO:0000256" key="8">
    <source>
        <dbReference type="ARBA" id="ARBA00023170"/>
    </source>
</evidence>
<reference evidence="11" key="1">
    <citation type="journal article" date="2014" name="PLoS ONE">
        <title>Transcriptome-Based Identification of ABC Transporters in the Western Tarnished Plant Bug Lygus hesperus.</title>
        <authorList>
            <person name="Hull J.J."/>
            <person name="Chaney K."/>
            <person name="Geib S.M."/>
            <person name="Fabrick J.A."/>
            <person name="Brent C.S."/>
            <person name="Walsh D."/>
            <person name="Lavine L.C."/>
        </authorList>
    </citation>
    <scope>NUCLEOTIDE SEQUENCE</scope>
</reference>
<keyword evidence="9" id="KW-0807">Transducer</keyword>
<dbReference type="Pfam" id="PF02949">
    <property type="entry name" value="7tm_6"/>
    <property type="match status" value="1"/>
</dbReference>
<keyword evidence="8 11" id="KW-0675">Receptor</keyword>